<comment type="caution">
    <text evidence="2">The sequence shown here is derived from an EMBL/GenBank/DDBJ whole genome shotgun (WGS) entry which is preliminary data.</text>
</comment>
<proteinExistence type="predicted"/>
<dbReference type="CDD" id="cd00090">
    <property type="entry name" value="HTH_ARSR"/>
    <property type="match status" value="1"/>
</dbReference>
<dbReference type="InterPro" id="IPR051797">
    <property type="entry name" value="TrmB-like"/>
</dbReference>
<accession>A0A1G2EV44</accession>
<dbReference type="InterPro" id="IPR036388">
    <property type="entry name" value="WH-like_DNA-bd_sf"/>
</dbReference>
<dbReference type="InterPro" id="IPR011991">
    <property type="entry name" value="ArsR-like_HTH"/>
</dbReference>
<gene>
    <name evidence="2" type="ORF">A2931_01275</name>
</gene>
<organism evidence="2 3">
    <name type="scientific">Candidatus Niyogibacteria bacterium RIFCSPLOWO2_01_FULL_45_48</name>
    <dbReference type="NCBI Taxonomy" id="1801724"/>
    <lineage>
        <taxon>Bacteria</taxon>
        <taxon>Candidatus Niyogiibacteriota</taxon>
    </lineage>
</organism>
<evidence type="ECO:0000259" key="1">
    <source>
        <dbReference type="Pfam" id="PF01978"/>
    </source>
</evidence>
<evidence type="ECO:0000313" key="2">
    <source>
        <dbReference type="EMBL" id="OGZ29684.1"/>
    </source>
</evidence>
<reference evidence="2 3" key="1">
    <citation type="journal article" date="2016" name="Nat. Commun.">
        <title>Thousands of microbial genomes shed light on interconnected biogeochemical processes in an aquifer system.</title>
        <authorList>
            <person name="Anantharaman K."/>
            <person name="Brown C.T."/>
            <person name="Hug L.A."/>
            <person name="Sharon I."/>
            <person name="Castelle C.J."/>
            <person name="Probst A.J."/>
            <person name="Thomas B.C."/>
            <person name="Singh A."/>
            <person name="Wilkins M.J."/>
            <person name="Karaoz U."/>
            <person name="Brodie E.L."/>
            <person name="Williams K.H."/>
            <person name="Hubbard S.S."/>
            <person name="Banfield J.F."/>
        </authorList>
    </citation>
    <scope>NUCLEOTIDE SEQUENCE [LARGE SCALE GENOMIC DNA]</scope>
</reference>
<dbReference type="PANTHER" id="PTHR34293:SF1">
    <property type="entry name" value="HTH-TYPE TRANSCRIPTIONAL REGULATOR TRMBL2"/>
    <property type="match status" value="1"/>
</dbReference>
<evidence type="ECO:0000313" key="3">
    <source>
        <dbReference type="Proteomes" id="UP000177486"/>
    </source>
</evidence>
<dbReference type="Pfam" id="PF01978">
    <property type="entry name" value="TrmB"/>
    <property type="match status" value="1"/>
</dbReference>
<dbReference type="InterPro" id="IPR036390">
    <property type="entry name" value="WH_DNA-bd_sf"/>
</dbReference>
<dbReference type="SUPFAM" id="SSF46785">
    <property type="entry name" value="Winged helix' DNA-binding domain"/>
    <property type="match status" value="1"/>
</dbReference>
<dbReference type="PANTHER" id="PTHR34293">
    <property type="entry name" value="HTH-TYPE TRANSCRIPTIONAL REGULATOR TRMBL2"/>
    <property type="match status" value="1"/>
</dbReference>
<protein>
    <recommendedName>
        <fullName evidence="1">Transcription regulator TrmB N-terminal domain-containing protein</fullName>
    </recommendedName>
</protein>
<dbReference type="AlphaFoldDB" id="A0A1G2EV44"/>
<dbReference type="Proteomes" id="UP000177486">
    <property type="component" value="Unassembled WGS sequence"/>
</dbReference>
<dbReference type="InterPro" id="IPR002831">
    <property type="entry name" value="Tscrpt_reg_TrmB_N"/>
</dbReference>
<name>A0A1G2EV44_9BACT</name>
<sequence length="248" mass="28712">MLQELQDFGLSEKEARVYLAALELGRATADELAKQAKVNRSTTYVQIETLKQKGLMSSYDEDKKTYFAPESPEYLKRLFEKQAGDLESKQKELEKLLPNLTKMFETAGERPRVRFFEGKEGLITMRGEFLKTDSKKIEAIYSFDAIEGVFSKKEREEYLKERAKKKISVRAIYTRASGERLEPPELTEYKFVPEKIFPIDADIVIYENKIAIMGLKEKLMGVIIENNDMANSLRSIFNLAWEATEKYK</sequence>
<dbReference type="Gene3D" id="1.10.10.10">
    <property type="entry name" value="Winged helix-like DNA-binding domain superfamily/Winged helix DNA-binding domain"/>
    <property type="match status" value="1"/>
</dbReference>
<feature type="domain" description="Transcription regulator TrmB N-terminal" evidence="1">
    <location>
        <begin position="5"/>
        <end position="68"/>
    </location>
</feature>
<dbReference type="EMBL" id="MHMQ01000033">
    <property type="protein sequence ID" value="OGZ29684.1"/>
    <property type="molecule type" value="Genomic_DNA"/>
</dbReference>